<sequence>MAHAAAAIGIESGGTADASGTRDHNRLPFTNRSRFPSAYCSDQNHHRQVPCHIVQHHSTTPPGR</sequence>
<comment type="caution">
    <text evidence="1">The sequence shown here is derived from an EMBL/GenBank/DDBJ whole genome shotgun (WGS) entry which is preliminary data.</text>
</comment>
<organism evidence="1 2">
    <name type="scientific">Colletotrichum truncatum</name>
    <name type="common">Anthracnose fungus</name>
    <name type="synonym">Colletotrichum capsici</name>
    <dbReference type="NCBI Taxonomy" id="5467"/>
    <lineage>
        <taxon>Eukaryota</taxon>
        <taxon>Fungi</taxon>
        <taxon>Dikarya</taxon>
        <taxon>Ascomycota</taxon>
        <taxon>Pezizomycotina</taxon>
        <taxon>Sordariomycetes</taxon>
        <taxon>Hypocreomycetidae</taxon>
        <taxon>Glomerellales</taxon>
        <taxon>Glomerellaceae</taxon>
        <taxon>Colletotrichum</taxon>
        <taxon>Colletotrichum truncatum species complex</taxon>
    </lineage>
</organism>
<dbReference type="EMBL" id="VUJX02000010">
    <property type="protein sequence ID" value="KAL0930947.1"/>
    <property type="molecule type" value="Genomic_DNA"/>
</dbReference>
<protein>
    <submittedName>
        <fullName evidence="1">Uncharacterized protein</fullName>
    </submittedName>
</protein>
<accession>A0ACC3YHV0</accession>
<gene>
    <name evidence="1" type="ORF">CTRU02_213682</name>
</gene>
<evidence type="ECO:0000313" key="1">
    <source>
        <dbReference type="EMBL" id="KAL0930947.1"/>
    </source>
</evidence>
<keyword evidence="2" id="KW-1185">Reference proteome</keyword>
<proteinExistence type="predicted"/>
<evidence type="ECO:0000313" key="2">
    <source>
        <dbReference type="Proteomes" id="UP000805649"/>
    </source>
</evidence>
<reference evidence="1 2" key="1">
    <citation type="journal article" date="2020" name="Phytopathology">
        <title>Genome Sequence Resources of Colletotrichum truncatum, C. plurivorum, C. musicola, and C. sojae: Four Species Pathogenic to Soybean (Glycine max).</title>
        <authorList>
            <person name="Rogerio F."/>
            <person name="Boufleur T.R."/>
            <person name="Ciampi-Guillardi M."/>
            <person name="Sukno S.A."/>
            <person name="Thon M.R."/>
            <person name="Massola Junior N.S."/>
            <person name="Baroncelli R."/>
        </authorList>
    </citation>
    <scope>NUCLEOTIDE SEQUENCE [LARGE SCALE GENOMIC DNA]</scope>
    <source>
        <strain evidence="1 2">CMES1059</strain>
    </source>
</reference>
<dbReference type="Proteomes" id="UP000805649">
    <property type="component" value="Unassembled WGS sequence"/>
</dbReference>
<name>A0ACC3YHV0_COLTU</name>